<comment type="subcellular location">
    <subcellularLocation>
        <location evidence="1">Cell membrane</location>
        <topology evidence="1">Multi-pass membrane protein</topology>
    </subcellularLocation>
</comment>
<feature type="transmembrane region" description="Helical" evidence="6">
    <location>
        <begin position="282"/>
        <end position="305"/>
    </location>
</feature>
<dbReference type="RefSeq" id="WP_345227819.1">
    <property type="nucleotide sequence ID" value="NZ_BAABHA010000015.1"/>
</dbReference>
<feature type="domain" description="MacB-like periplasmic core" evidence="8">
    <location>
        <begin position="20"/>
        <end position="240"/>
    </location>
</feature>
<evidence type="ECO:0000313" key="10">
    <source>
        <dbReference type="Proteomes" id="UP001500454"/>
    </source>
</evidence>
<evidence type="ECO:0000256" key="6">
    <source>
        <dbReference type="SAM" id="Phobius"/>
    </source>
</evidence>
<dbReference type="InterPro" id="IPR025857">
    <property type="entry name" value="MacB_PCD"/>
</dbReference>
<keyword evidence="3 6" id="KW-0812">Transmembrane</keyword>
<feature type="transmembrane region" description="Helical" evidence="6">
    <location>
        <begin position="379"/>
        <end position="400"/>
    </location>
</feature>
<reference evidence="10" key="1">
    <citation type="journal article" date="2019" name="Int. J. Syst. Evol. Microbiol.">
        <title>The Global Catalogue of Microorganisms (GCM) 10K type strain sequencing project: providing services to taxonomists for standard genome sequencing and annotation.</title>
        <authorList>
            <consortium name="The Broad Institute Genomics Platform"/>
            <consortium name="The Broad Institute Genome Sequencing Center for Infectious Disease"/>
            <person name="Wu L."/>
            <person name="Ma J."/>
        </authorList>
    </citation>
    <scope>NUCLEOTIDE SEQUENCE [LARGE SCALE GENOMIC DNA]</scope>
    <source>
        <strain evidence="10">JCM 17924</strain>
    </source>
</reference>
<evidence type="ECO:0000256" key="5">
    <source>
        <dbReference type="ARBA" id="ARBA00023136"/>
    </source>
</evidence>
<evidence type="ECO:0000256" key="3">
    <source>
        <dbReference type="ARBA" id="ARBA00022692"/>
    </source>
</evidence>
<keyword evidence="2" id="KW-1003">Cell membrane</keyword>
<feature type="transmembrane region" description="Helical" evidence="6">
    <location>
        <begin position="341"/>
        <end position="359"/>
    </location>
</feature>
<feature type="domain" description="ABC3 transporter permease C-terminal" evidence="7">
    <location>
        <begin position="291"/>
        <end position="407"/>
    </location>
</feature>
<evidence type="ECO:0000259" key="7">
    <source>
        <dbReference type="Pfam" id="PF02687"/>
    </source>
</evidence>
<evidence type="ECO:0000313" key="9">
    <source>
        <dbReference type="EMBL" id="GAA4393020.1"/>
    </source>
</evidence>
<dbReference type="InterPro" id="IPR050250">
    <property type="entry name" value="Macrolide_Exporter_MacB"/>
</dbReference>
<evidence type="ECO:0000259" key="8">
    <source>
        <dbReference type="Pfam" id="PF12704"/>
    </source>
</evidence>
<evidence type="ECO:0000256" key="2">
    <source>
        <dbReference type="ARBA" id="ARBA00022475"/>
    </source>
</evidence>
<dbReference type="Pfam" id="PF12704">
    <property type="entry name" value="MacB_PCD"/>
    <property type="match status" value="1"/>
</dbReference>
<organism evidence="9 10">
    <name type="scientific">Hymenobacter koreensis</name>
    <dbReference type="NCBI Taxonomy" id="1084523"/>
    <lineage>
        <taxon>Bacteria</taxon>
        <taxon>Pseudomonadati</taxon>
        <taxon>Bacteroidota</taxon>
        <taxon>Cytophagia</taxon>
        <taxon>Cytophagales</taxon>
        <taxon>Hymenobacteraceae</taxon>
        <taxon>Hymenobacter</taxon>
    </lineage>
</organism>
<protein>
    <submittedName>
        <fullName evidence="9">ABC transporter permease</fullName>
    </submittedName>
</protein>
<keyword evidence="10" id="KW-1185">Reference proteome</keyword>
<feature type="transmembrane region" description="Helical" evidence="6">
    <location>
        <begin position="21"/>
        <end position="41"/>
    </location>
</feature>
<evidence type="ECO:0000256" key="1">
    <source>
        <dbReference type="ARBA" id="ARBA00004651"/>
    </source>
</evidence>
<evidence type="ECO:0000256" key="4">
    <source>
        <dbReference type="ARBA" id="ARBA00022989"/>
    </source>
</evidence>
<accession>A0ABP8JMA8</accession>
<name>A0ABP8JMA8_9BACT</name>
<dbReference type="Proteomes" id="UP001500454">
    <property type="component" value="Unassembled WGS sequence"/>
</dbReference>
<dbReference type="PANTHER" id="PTHR30572:SF18">
    <property type="entry name" value="ABC-TYPE MACROLIDE FAMILY EXPORT SYSTEM PERMEASE COMPONENT 2"/>
    <property type="match status" value="1"/>
</dbReference>
<dbReference type="EMBL" id="BAABHA010000015">
    <property type="protein sequence ID" value="GAA4393020.1"/>
    <property type="molecule type" value="Genomic_DNA"/>
</dbReference>
<keyword evidence="4 6" id="KW-1133">Transmembrane helix</keyword>
<comment type="caution">
    <text evidence="9">The sequence shown here is derived from an EMBL/GenBank/DDBJ whole genome shotgun (WGS) entry which is preliminary data.</text>
</comment>
<dbReference type="PANTHER" id="PTHR30572">
    <property type="entry name" value="MEMBRANE COMPONENT OF TRANSPORTER-RELATED"/>
    <property type="match status" value="1"/>
</dbReference>
<dbReference type="Pfam" id="PF02687">
    <property type="entry name" value="FtsX"/>
    <property type="match status" value="1"/>
</dbReference>
<sequence>MLLSYLKIAWKVLLRRKLFTFISLFGISFTLMVLLVVVAFLDHAVGSHAPESRLDRTLFVNFVHLKYKDGGNSNTLPSYYFLNKYVRTMRTPENVTICSMFNSSPTYVGNRKVNLDLKYTDGAFWDVLEFSFLEGKPYTKDDVDRAARVAVINESTARNYFGQARGVVGRTIQIDQRNYRVAGVVADVSVSRFNSYSDVWVPLTTGTFNLQQVDLSGMFLAIVLAKSPAETEAVQAEFAQIVKRVPLPDPKSMEELTAYADPLMASYTRQLMGFASPGDNGMVLFSTILGVLALLFMSLPALNLVNINVTRIMERSSEIGVRKAFGATGTALIGQFLVENIFLTFIGGLLGLGLAYVALQLLSNSDLIAYAQFELNLSVFAWALLLTLVFGVLSGVYPALKMSRLQPVQALKGNSK</sequence>
<gene>
    <name evidence="9" type="ORF">GCM10023186_44150</name>
</gene>
<dbReference type="InterPro" id="IPR003838">
    <property type="entry name" value="ABC3_permease_C"/>
</dbReference>
<keyword evidence="5 6" id="KW-0472">Membrane</keyword>
<proteinExistence type="predicted"/>